<dbReference type="AlphaFoldDB" id="A0A1F7IB00"/>
<comment type="caution">
    <text evidence="3">The sequence shown here is derived from an EMBL/GenBank/DDBJ whole genome shotgun (WGS) entry which is preliminary data.</text>
</comment>
<feature type="transmembrane region" description="Helical" evidence="1">
    <location>
        <begin position="316"/>
        <end position="336"/>
    </location>
</feature>
<keyword evidence="1" id="KW-1133">Transmembrane helix</keyword>
<gene>
    <name evidence="3" type="ORF">A3A74_03000</name>
</gene>
<dbReference type="Proteomes" id="UP000179270">
    <property type="component" value="Unassembled WGS sequence"/>
</dbReference>
<dbReference type="EMBL" id="MGAF01000032">
    <property type="protein sequence ID" value="OGK40533.1"/>
    <property type="molecule type" value="Genomic_DNA"/>
</dbReference>
<feature type="transmembrane region" description="Helical" evidence="1">
    <location>
        <begin position="369"/>
        <end position="389"/>
    </location>
</feature>
<sequence length="629" mass="73267">MQKIKSIFFILSIALLVYTRFVGLDWGLPYPMHPDERNTANAIQQLQCDWPSVFSNRFSVNECLNPHFFAYGQFPLYLGYGIVYLLKFFDGDLTTPISFQEAAFSLRIISALASILNVFVLIKLTSVILIRQSAEKNPAQRKTLSLDPSVAPLPQDDVWWKIPILLILIYSPFFIQFSHFGTTESLLMFLFSIIIYLSLKFWQNKLSPTNFYVLTAIFSGMAIATKVSSVLFLIIPLALIFDKNKEDFFRKIISISYLLCLTLIFCILFSPHNFISFPQFLGAMKYESDVALGTYRAFYTRQFENAEPVIFQFLKIFPYSLGWPVFIFSILGFIFLPFKKEFNIIRLAILAGFIPNAFMYAKWTRFVSPILPLMLIMAVLFLDKLFFLIERYLILDNRYSEKAKQFIRFLITNIQFLITIILIIPGFAFLSIYQNPDVRFTATDWVYKNIPDNSYVLSETANVVDIPITNPKSNPPAGGQNPNYQYISFNFYDLDENPELPLQLQEHIAKADYIFIPSRRIFANHYCPKDELWTIVKSELNFNITNSNDQEKCQYFRVKYPLLNNYYDRLFSGELGFTKVAEFNEFPKIQLLGQTILEFPDEEAEETWTVFDHPVFRIYKKLDSSLRSE</sequence>
<reference evidence="3 4" key="1">
    <citation type="journal article" date="2016" name="Nat. Commun.">
        <title>Thousands of microbial genomes shed light on interconnected biogeochemical processes in an aquifer system.</title>
        <authorList>
            <person name="Anantharaman K."/>
            <person name="Brown C.T."/>
            <person name="Hug L.A."/>
            <person name="Sharon I."/>
            <person name="Castelle C.J."/>
            <person name="Probst A.J."/>
            <person name="Thomas B.C."/>
            <person name="Singh A."/>
            <person name="Wilkins M.J."/>
            <person name="Karaoz U."/>
            <person name="Brodie E.L."/>
            <person name="Williams K.H."/>
            <person name="Hubbard S.S."/>
            <person name="Banfield J.F."/>
        </authorList>
    </citation>
    <scope>NUCLEOTIDE SEQUENCE [LARGE SCALE GENOMIC DNA]</scope>
</reference>
<dbReference type="Pfam" id="PF13231">
    <property type="entry name" value="PMT_2"/>
    <property type="match status" value="1"/>
</dbReference>
<name>A0A1F7IB00_9BACT</name>
<feature type="transmembrane region" description="Helical" evidence="1">
    <location>
        <begin position="252"/>
        <end position="270"/>
    </location>
</feature>
<keyword evidence="1" id="KW-0472">Membrane</keyword>
<keyword evidence="1" id="KW-0812">Transmembrane</keyword>
<protein>
    <recommendedName>
        <fullName evidence="2">Glycosyltransferase RgtA/B/C/D-like domain-containing protein</fullName>
    </recommendedName>
</protein>
<feature type="transmembrane region" description="Helical" evidence="1">
    <location>
        <begin position="158"/>
        <end position="175"/>
    </location>
</feature>
<organism evidence="3 4">
    <name type="scientific">Candidatus Roizmanbacteria bacterium RIFCSPLOWO2_01_FULL_35_13</name>
    <dbReference type="NCBI Taxonomy" id="1802055"/>
    <lineage>
        <taxon>Bacteria</taxon>
        <taxon>Candidatus Roizmaniibacteriota</taxon>
    </lineage>
</organism>
<accession>A0A1F7IB00</accession>
<feature type="domain" description="Glycosyltransferase RgtA/B/C/D-like" evidence="2">
    <location>
        <begin position="166"/>
        <end position="272"/>
    </location>
</feature>
<feature type="transmembrane region" description="Helical" evidence="1">
    <location>
        <begin position="410"/>
        <end position="433"/>
    </location>
</feature>
<evidence type="ECO:0000313" key="3">
    <source>
        <dbReference type="EMBL" id="OGK40533.1"/>
    </source>
</evidence>
<feature type="transmembrane region" description="Helical" evidence="1">
    <location>
        <begin position="68"/>
        <end position="86"/>
    </location>
</feature>
<feature type="transmembrane region" description="Helical" evidence="1">
    <location>
        <begin position="7"/>
        <end position="28"/>
    </location>
</feature>
<dbReference type="STRING" id="1802055.A3A74_03000"/>
<evidence type="ECO:0000313" key="4">
    <source>
        <dbReference type="Proteomes" id="UP000179270"/>
    </source>
</evidence>
<feature type="transmembrane region" description="Helical" evidence="1">
    <location>
        <begin position="182"/>
        <end position="199"/>
    </location>
</feature>
<evidence type="ECO:0000256" key="1">
    <source>
        <dbReference type="SAM" id="Phobius"/>
    </source>
</evidence>
<feature type="transmembrane region" description="Helical" evidence="1">
    <location>
        <begin position="106"/>
        <end position="130"/>
    </location>
</feature>
<dbReference type="InterPro" id="IPR038731">
    <property type="entry name" value="RgtA/B/C-like"/>
</dbReference>
<feature type="transmembrane region" description="Helical" evidence="1">
    <location>
        <begin position="343"/>
        <end position="363"/>
    </location>
</feature>
<feature type="transmembrane region" description="Helical" evidence="1">
    <location>
        <begin position="211"/>
        <end position="240"/>
    </location>
</feature>
<proteinExistence type="predicted"/>
<evidence type="ECO:0000259" key="2">
    <source>
        <dbReference type="Pfam" id="PF13231"/>
    </source>
</evidence>